<protein>
    <submittedName>
        <fullName evidence="2">Uncharacterized protein</fullName>
    </submittedName>
</protein>
<name>A0AAF0QVK0_SOLVR</name>
<evidence type="ECO:0000313" key="2">
    <source>
        <dbReference type="EMBL" id="WMV30058.1"/>
    </source>
</evidence>
<dbReference type="AlphaFoldDB" id="A0AAF0QVK0"/>
<reference evidence="2" key="1">
    <citation type="submission" date="2023-08" db="EMBL/GenBank/DDBJ databases">
        <title>A de novo genome assembly of Solanum verrucosum Schlechtendal, a Mexican diploid species geographically isolated from the other diploid A-genome species in potato relatives.</title>
        <authorList>
            <person name="Hosaka K."/>
        </authorList>
    </citation>
    <scope>NUCLEOTIDE SEQUENCE</scope>
    <source>
        <tissue evidence="2">Young leaves</tissue>
    </source>
</reference>
<feature type="region of interest" description="Disordered" evidence="1">
    <location>
        <begin position="164"/>
        <end position="190"/>
    </location>
</feature>
<proteinExistence type="predicted"/>
<evidence type="ECO:0000313" key="3">
    <source>
        <dbReference type="Proteomes" id="UP001234989"/>
    </source>
</evidence>
<dbReference type="EMBL" id="CP133616">
    <property type="protein sequence ID" value="WMV30058.1"/>
    <property type="molecule type" value="Genomic_DNA"/>
</dbReference>
<evidence type="ECO:0000256" key="1">
    <source>
        <dbReference type="SAM" id="MobiDB-lite"/>
    </source>
</evidence>
<accession>A0AAF0QVK0</accession>
<keyword evidence="3" id="KW-1185">Reference proteome</keyword>
<gene>
    <name evidence="2" type="ORF">MTR67_023443</name>
</gene>
<dbReference type="Proteomes" id="UP001234989">
    <property type="component" value="Chromosome 5"/>
</dbReference>
<organism evidence="2 3">
    <name type="scientific">Solanum verrucosum</name>
    <dbReference type="NCBI Taxonomy" id="315347"/>
    <lineage>
        <taxon>Eukaryota</taxon>
        <taxon>Viridiplantae</taxon>
        <taxon>Streptophyta</taxon>
        <taxon>Embryophyta</taxon>
        <taxon>Tracheophyta</taxon>
        <taxon>Spermatophyta</taxon>
        <taxon>Magnoliopsida</taxon>
        <taxon>eudicotyledons</taxon>
        <taxon>Gunneridae</taxon>
        <taxon>Pentapetalae</taxon>
        <taxon>asterids</taxon>
        <taxon>lamiids</taxon>
        <taxon>Solanales</taxon>
        <taxon>Solanaceae</taxon>
        <taxon>Solanoideae</taxon>
        <taxon>Solaneae</taxon>
        <taxon>Solanum</taxon>
    </lineage>
</organism>
<sequence length="190" mass="21260">MGIGQRLQQACKYITSTKPWPLDPSTVRGWGSVGAASDHKTLQYVFTQKELNLRQRRWLELLKDNDMSILYHQGKANVVVDALIRDLEFEVDNWVYLKVSPMKGVMRFGKKGNLVPGILALIEYQKGLASRPTPRAVVRTTTRGPARGVEAITTFLELKAPFSKAPSRAPSRSEKWTIPLGHARRGCGNS</sequence>